<feature type="compositionally biased region" description="Polar residues" evidence="1">
    <location>
        <begin position="225"/>
        <end position="242"/>
    </location>
</feature>
<evidence type="ECO:0000313" key="2">
    <source>
        <dbReference type="EMBL" id="MDR9900919.1"/>
    </source>
</evidence>
<dbReference type="RefSeq" id="WP_208351918.1">
    <property type="nucleotide sequence ID" value="NZ_JAALHA020000043.1"/>
</dbReference>
<evidence type="ECO:0008006" key="4">
    <source>
        <dbReference type="Google" id="ProtNLM"/>
    </source>
</evidence>
<sequence>MRIYYATFHLPKAGNKDEEYEDAFFPQETIDQQEKHLCFGIADGASKSLLSKHWARILLDCLQQYEVNDNQSKYLSETFLEESLNIAYKKWKEWTEKYFQERKERKKPIKWYEEPGLKKGAFSTFLFLKFIEPEPTLEKVVDQFVNSEEIPKTESGNCTSQENSTNESVNSPEIPKSDEMTKAINPVSEPNTESGNLSEKNSTNESVNSPEIPKSDEMTEAISPVSESNIQPSDLTSEQPSISVAERQKKVFEQASLNREEFEDTDNMSGKWIAVALGDSCLFQVRDNKLIYPFPVSSSAKFNNTPLLISSNPSRNHEILHAVKVKAVEVKKEDYWQKGDRFYLMTDALACWFLNQCEKHNTTALEFLSELNSQKQEQFKEWISTLRDNKEIRNDDVTLISIDIH</sequence>
<feature type="region of interest" description="Disordered" evidence="1">
    <location>
        <begin position="151"/>
        <end position="242"/>
    </location>
</feature>
<reference evidence="3" key="1">
    <citation type="journal article" date="2021" name="Science">
        <title>Hunting the eagle killer: A cyanobacterial neurotoxin causes vacuolar myelinopathy.</title>
        <authorList>
            <person name="Breinlinger S."/>
            <person name="Phillips T.J."/>
            <person name="Haram B.N."/>
            <person name="Mares J."/>
            <person name="Martinez Yerena J.A."/>
            <person name="Hrouzek P."/>
            <person name="Sobotka R."/>
            <person name="Henderson W.M."/>
            <person name="Schmieder P."/>
            <person name="Williams S.M."/>
            <person name="Lauderdale J.D."/>
            <person name="Wilde H.D."/>
            <person name="Gerrin W."/>
            <person name="Kust A."/>
            <person name="Washington J.W."/>
            <person name="Wagner C."/>
            <person name="Geier B."/>
            <person name="Liebeke M."/>
            <person name="Enke H."/>
            <person name="Niedermeyer T.H.J."/>
            <person name="Wilde S.B."/>
        </authorList>
    </citation>
    <scope>NUCLEOTIDE SEQUENCE [LARGE SCALE GENOMIC DNA]</scope>
    <source>
        <strain evidence="3">Thurmond2011</strain>
    </source>
</reference>
<gene>
    <name evidence="2" type="ORF">G7B40_041275</name>
</gene>
<evidence type="ECO:0000256" key="1">
    <source>
        <dbReference type="SAM" id="MobiDB-lite"/>
    </source>
</evidence>
<name>A0AAP5MEG3_9CYAN</name>
<accession>A0AAP5MEG3</accession>
<dbReference type="AlphaFoldDB" id="A0AAP5MEG3"/>
<protein>
    <recommendedName>
        <fullName evidence="4">Protein phosphatase 2C domain-containing protein</fullName>
    </recommendedName>
</protein>
<dbReference type="EMBL" id="JAALHA020000043">
    <property type="protein sequence ID" value="MDR9900919.1"/>
    <property type="molecule type" value="Genomic_DNA"/>
</dbReference>
<feature type="compositionally biased region" description="Polar residues" evidence="1">
    <location>
        <begin position="188"/>
        <end position="209"/>
    </location>
</feature>
<keyword evidence="3" id="KW-1185">Reference proteome</keyword>
<comment type="caution">
    <text evidence="2">The sequence shown here is derived from an EMBL/GenBank/DDBJ whole genome shotgun (WGS) entry which is preliminary data.</text>
</comment>
<dbReference type="Proteomes" id="UP000667802">
    <property type="component" value="Unassembled WGS sequence"/>
</dbReference>
<proteinExistence type="predicted"/>
<evidence type="ECO:0000313" key="3">
    <source>
        <dbReference type="Proteomes" id="UP000667802"/>
    </source>
</evidence>
<organism evidence="2 3">
    <name type="scientific">Aetokthonos hydrillicola Thurmond2011</name>
    <dbReference type="NCBI Taxonomy" id="2712845"/>
    <lineage>
        <taxon>Bacteria</taxon>
        <taxon>Bacillati</taxon>
        <taxon>Cyanobacteriota</taxon>
        <taxon>Cyanophyceae</taxon>
        <taxon>Nostocales</taxon>
        <taxon>Hapalosiphonaceae</taxon>
        <taxon>Aetokthonos</taxon>
    </lineage>
</organism>
<feature type="compositionally biased region" description="Polar residues" evidence="1">
    <location>
        <begin position="154"/>
        <end position="171"/>
    </location>
</feature>